<dbReference type="SUPFAM" id="SSF81324">
    <property type="entry name" value="Voltage-gated potassium channels"/>
    <property type="match status" value="1"/>
</dbReference>
<reference evidence="4" key="1">
    <citation type="submission" date="2013-12" db="EMBL/GenBank/DDBJ databases">
        <title>The Genome Sequence of Aphanomyces invadans NJM9701.</title>
        <authorList>
            <consortium name="The Broad Institute Genomics Platform"/>
            <person name="Russ C."/>
            <person name="Tyler B."/>
            <person name="van West P."/>
            <person name="Dieguez-Uribeondo J."/>
            <person name="Young S.K."/>
            <person name="Zeng Q."/>
            <person name="Gargeya S."/>
            <person name="Fitzgerald M."/>
            <person name="Abouelleil A."/>
            <person name="Alvarado L."/>
            <person name="Chapman S.B."/>
            <person name="Gainer-Dewar J."/>
            <person name="Goldberg J."/>
            <person name="Griggs A."/>
            <person name="Gujja S."/>
            <person name="Hansen M."/>
            <person name="Howarth C."/>
            <person name="Imamovic A."/>
            <person name="Ireland A."/>
            <person name="Larimer J."/>
            <person name="McCowan C."/>
            <person name="Murphy C."/>
            <person name="Pearson M."/>
            <person name="Poon T.W."/>
            <person name="Priest M."/>
            <person name="Roberts A."/>
            <person name="Saif S."/>
            <person name="Shea T."/>
            <person name="Sykes S."/>
            <person name="Wortman J."/>
            <person name="Nusbaum C."/>
            <person name="Birren B."/>
        </authorList>
    </citation>
    <scope>NUCLEOTIDE SEQUENCE [LARGE SCALE GENOMIC DNA]</scope>
    <source>
        <strain evidence="4">NJM9701</strain>
    </source>
</reference>
<dbReference type="RefSeq" id="XP_008863877.1">
    <property type="nucleotide sequence ID" value="XM_008865655.1"/>
</dbReference>
<evidence type="ECO:0000256" key="2">
    <source>
        <dbReference type="SAM" id="Phobius"/>
    </source>
</evidence>
<dbReference type="AlphaFoldDB" id="A0A024UN96"/>
<dbReference type="Pfam" id="PF07885">
    <property type="entry name" value="Ion_trans_2"/>
    <property type="match status" value="1"/>
</dbReference>
<feature type="transmembrane region" description="Helical" evidence="2">
    <location>
        <begin position="410"/>
        <end position="431"/>
    </location>
</feature>
<dbReference type="GO" id="GO:0016286">
    <property type="term" value="F:small conductance calcium-activated potassium channel activity"/>
    <property type="evidence" value="ECO:0007669"/>
    <property type="project" value="InterPro"/>
</dbReference>
<accession>A0A024UN96</accession>
<evidence type="ECO:0000256" key="1">
    <source>
        <dbReference type="SAM" id="MobiDB-lite"/>
    </source>
</evidence>
<dbReference type="GO" id="GO:0016020">
    <property type="term" value="C:membrane"/>
    <property type="evidence" value="ECO:0007669"/>
    <property type="project" value="InterPro"/>
</dbReference>
<dbReference type="EMBL" id="KI913954">
    <property type="protein sequence ID" value="ETW07784.1"/>
    <property type="molecule type" value="Genomic_DNA"/>
</dbReference>
<feature type="transmembrane region" description="Helical" evidence="2">
    <location>
        <begin position="352"/>
        <end position="371"/>
    </location>
</feature>
<dbReference type="InterPro" id="IPR015449">
    <property type="entry name" value="K_chnl_Ca-activ_SK"/>
</dbReference>
<keyword evidence="2" id="KW-0472">Membrane</keyword>
<dbReference type="OrthoDB" id="73653at2759"/>
<keyword evidence="2" id="KW-0812">Transmembrane</keyword>
<keyword evidence="2" id="KW-1133">Transmembrane helix</keyword>
<sequence>MPTPQPAVRPVDVEDVDVGAPCHWKRRGKRKSIAEHLQTIPAVLSHSEPSPRRSSTLSYHEEMDEDATAVGDGRVRRKRLALVSSFLQQLQLDVVIHKSKVESLEGDSSNVSALRLVDIKARVGDWTLDEVYRVKNVRILINAMGGLALALLELYVSWMNKVMLDDNNKVIAILDVPTSPLSNWLKIAMSVLSFVLVVQIGDLYRQFFNDACQWERTFQQDTARMQRTLFPKTRASSERTVRHAVDRTVVWMRSVGLTIKKYLTSSLTWSCVAEMTIAAIHPPPYVDSIVHLTAACLMFFRLYLFCRVYRDHSKVYRQRRDILMNCFLHTTNPTFDWFLSIKIDFGKSPLQFILTLFLCVLFILTVCIHVFEREYQPQVFTMANSVWYTFCTLTTHGLVDIDAVSVHGRFVTAVMLLWGITCETMIVVAILDNFSLNDHGRMVSVYLKRMRAWQRVQHIASRAMLCWWRWKCARRSHAVIDVRHTSIRLSCRHAGCARNRPGDPISGTPWSVSGRRGPYIQTWSKTKATQYWKNSWTSKGVWRS</sequence>
<evidence type="ECO:0000313" key="4">
    <source>
        <dbReference type="EMBL" id="ETW07784.1"/>
    </source>
</evidence>
<evidence type="ECO:0000259" key="3">
    <source>
        <dbReference type="Pfam" id="PF07885"/>
    </source>
</evidence>
<feature type="region of interest" description="Disordered" evidence="1">
    <location>
        <begin position="40"/>
        <end position="64"/>
    </location>
</feature>
<feature type="domain" description="Potassium channel" evidence="3">
    <location>
        <begin position="358"/>
        <end position="431"/>
    </location>
</feature>
<dbReference type="GeneID" id="20079266"/>
<dbReference type="VEuPathDB" id="FungiDB:H310_02216"/>
<proteinExistence type="predicted"/>
<protein>
    <recommendedName>
        <fullName evidence="3">Potassium channel domain-containing protein</fullName>
    </recommendedName>
</protein>
<dbReference type="PANTHER" id="PTHR10153">
    <property type="entry name" value="SMALL CONDUCTANCE CALCIUM-ACTIVATED POTASSIUM CHANNEL"/>
    <property type="match status" value="1"/>
</dbReference>
<dbReference type="Gene3D" id="1.10.287.70">
    <property type="match status" value="1"/>
</dbReference>
<organism evidence="4">
    <name type="scientific">Aphanomyces invadans</name>
    <dbReference type="NCBI Taxonomy" id="157072"/>
    <lineage>
        <taxon>Eukaryota</taxon>
        <taxon>Sar</taxon>
        <taxon>Stramenopiles</taxon>
        <taxon>Oomycota</taxon>
        <taxon>Saprolegniomycetes</taxon>
        <taxon>Saprolegniales</taxon>
        <taxon>Verrucalvaceae</taxon>
        <taxon>Aphanomyces</taxon>
    </lineage>
</organism>
<name>A0A024UN96_9STRA</name>
<dbReference type="InterPro" id="IPR013099">
    <property type="entry name" value="K_chnl_dom"/>
</dbReference>
<gene>
    <name evidence="4" type="ORF">H310_02216</name>
</gene>